<dbReference type="Proteomes" id="UP000035287">
    <property type="component" value="Chromosome"/>
</dbReference>
<dbReference type="Pfam" id="PF05402">
    <property type="entry name" value="PqqD"/>
    <property type="match status" value="1"/>
</dbReference>
<evidence type="ECO:0000313" key="2">
    <source>
        <dbReference type="Proteomes" id="UP000035287"/>
    </source>
</evidence>
<dbReference type="AlphaFoldDB" id="A0A0G3XEB9"/>
<protein>
    <submittedName>
        <fullName evidence="1">Uncharacterized protein</fullName>
    </submittedName>
</protein>
<evidence type="ECO:0000313" key="1">
    <source>
        <dbReference type="EMBL" id="AKM08954.1"/>
    </source>
</evidence>
<dbReference type="Gene3D" id="1.10.10.1150">
    <property type="entry name" value="Coenzyme PQQ synthesis protein D (PqqD)"/>
    <property type="match status" value="1"/>
</dbReference>
<dbReference type="EMBL" id="CP011770">
    <property type="protein sequence ID" value="AKM08954.1"/>
    <property type="molecule type" value="Genomic_DNA"/>
</dbReference>
<gene>
    <name evidence="1" type="ORF">AB433_01535</name>
</gene>
<dbReference type="InterPro" id="IPR041881">
    <property type="entry name" value="PqqD_sf"/>
</dbReference>
<dbReference type="RefSeq" id="WP_047819650.1">
    <property type="nucleotide sequence ID" value="NZ_CP011770.1"/>
</dbReference>
<dbReference type="PATRIC" id="fig|1348774.3.peg.324"/>
<dbReference type="InterPro" id="IPR008792">
    <property type="entry name" value="PQQD"/>
</dbReference>
<dbReference type="KEGG" id="cna:AB433_01535"/>
<proteinExistence type="predicted"/>
<dbReference type="OrthoDB" id="8686088at2"/>
<sequence length="86" mass="9168">MLNKCPDRFVETEIDGEALIMDLSSGDFLSLAGTGLSVWRMIDGTRNSAAIAAELAREYDAPEPEIAADVSALIADLRDAGLIRDG</sequence>
<organism evidence="1 2">
    <name type="scientific">Croceicoccus naphthovorans</name>
    <dbReference type="NCBI Taxonomy" id="1348774"/>
    <lineage>
        <taxon>Bacteria</taxon>
        <taxon>Pseudomonadati</taxon>
        <taxon>Pseudomonadota</taxon>
        <taxon>Alphaproteobacteria</taxon>
        <taxon>Sphingomonadales</taxon>
        <taxon>Erythrobacteraceae</taxon>
        <taxon>Croceicoccus</taxon>
    </lineage>
</organism>
<dbReference type="STRING" id="1348774.AB433_01535"/>
<reference evidence="1 2" key="1">
    <citation type="submission" date="2015-06" db="EMBL/GenBank/DDBJ databases">
        <authorList>
            <person name="Zeng Y."/>
            <person name="Huang Y."/>
        </authorList>
    </citation>
    <scope>NUCLEOTIDE SEQUENCE [LARGE SCALE GENOMIC DNA]</scope>
    <source>
        <strain evidence="1 2">PQ-2</strain>
    </source>
</reference>
<accession>A0A0G3XEB9</accession>
<name>A0A0G3XEB9_9SPHN</name>
<keyword evidence="2" id="KW-1185">Reference proteome</keyword>